<dbReference type="Proteomes" id="UP000035722">
    <property type="component" value="Unassembled WGS sequence"/>
</dbReference>
<dbReference type="EMBL" id="CAQI01000025">
    <property type="protein sequence ID" value="CCQ44317.1"/>
    <property type="molecule type" value="Genomic_DNA"/>
</dbReference>
<name>A0A024GXG5_9MICC</name>
<sequence>MPIKADGTYFVYAVREGVEFDPENPGDPFPLLAEEDLG</sequence>
<evidence type="ECO:0000313" key="1">
    <source>
        <dbReference type="EMBL" id="CCQ44317.1"/>
    </source>
</evidence>
<reference evidence="2" key="1">
    <citation type="journal article" date="2014" name="Genome Announc.">
        <title>Genome Sequence of Arthrobacter siccitolerans 4J27, a Xeroprotectant-Producing Desiccation-Tolerant Microorganism.</title>
        <authorList>
            <person name="Manzanera M."/>
            <person name="Santa-Cruz-Calvo L."/>
            <person name="Vilchez J.I."/>
            <person name="Garcia-Fontana C."/>
            <person name="Silva-Castro G.A."/>
            <person name="Calvo C."/>
            <person name="Gonzalez-Lopez J."/>
        </authorList>
    </citation>
    <scope>NUCLEOTIDE SEQUENCE [LARGE SCALE GENOMIC DNA]</scope>
    <source>
        <strain evidence="2">4J27</strain>
    </source>
</reference>
<keyword evidence="2" id="KW-1185">Reference proteome</keyword>
<dbReference type="STRING" id="861266.ARTSIC4J27_241"/>
<gene>
    <name evidence="1" type="ORF">ARTSIC4J27_241</name>
</gene>
<organism evidence="1 2">
    <name type="scientific">Pseudarthrobacter siccitolerans</name>
    <dbReference type="NCBI Taxonomy" id="861266"/>
    <lineage>
        <taxon>Bacteria</taxon>
        <taxon>Bacillati</taxon>
        <taxon>Actinomycetota</taxon>
        <taxon>Actinomycetes</taxon>
        <taxon>Micrococcales</taxon>
        <taxon>Micrococcaceae</taxon>
        <taxon>Pseudarthrobacter</taxon>
    </lineage>
</organism>
<accession>A0A024GXG5</accession>
<dbReference type="AlphaFoldDB" id="A0A024GXG5"/>
<evidence type="ECO:0000313" key="2">
    <source>
        <dbReference type="Proteomes" id="UP000035722"/>
    </source>
</evidence>
<protein>
    <submittedName>
        <fullName evidence="1">Uncharacterized protein</fullName>
    </submittedName>
</protein>
<proteinExistence type="predicted"/>
<comment type="caution">
    <text evidence="1">The sequence shown here is derived from an EMBL/GenBank/DDBJ whole genome shotgun (WGS) entry which is preliminary data.</text>
</comment>